<evidence type="ECO:0000313" key="2">
    <source>
        <dbReference type="EMBL" id="MDQ0344558.1"/>
    </source>
</evidence>
<dbReference type="Proteomes" id="UP001232343">
    <property type="component" value="Unassembled WGS sequence"/>
</dbReference>
<dbReference type="EMBL" id="JAUSUO010000010">
    <property type="protein sequence ID" value="MDQ0344558.1"/>
    <property type="molecule type" value="Genomic_DNA"/>
</dbReference>
<protein>
    <recommendedName>
        <fullName evidence="4">ATP synthase protein MI25</fullName>
    </recommendedName>
</protein>
<proteinExistence type="predicted"/>
<sequence length="202" mass="23651">MLTKKKVKSRLQMLFFASAIFFAGFLIGNNRSKIIDFSISDSFITIFFSKPEIFMEKVINYAPIMSTLLTVIIFTLVSFAIIKILTIFLSLFRRKSWKPIVISNDRNGNRKVRKAFVPISRKRQTINEVKDEIVNVLKSNPNSLNFMKNTFKKTGNLDHDFLNSIKEKVKSEIEARMNIREINGINIDRYIENEVKRKIRKY</sequence>
<evidence type="ECO:0000313" key="3">
    <source>
        <dbReference type="Proteomes" id="UP001232343"/>
    </source>
</evidence>
<evidence type="ECO:0008006" key="4">
    <source>
        <dbReference type="Google" id="ProtNLM"/>
    </source>
</evidence>
<name>A0ABU0D808_9BACI</name>
<organism evidence="2 3">
    <name type="scientific">Lederbergia wuyishanensis</name>
    <dbReference type="NCBI Taxonomy" id="1347903"/>
    <lineage>
        <taxon>Bacteria</taxon>
        <taxon>Bacillati</taxon>
        <taxon>Bacillota</taxon>
        <taxon>Bacilli</taxon>
        <taxon>Bacillales</taxon>
        <taxon>Bacillaceae</taxon>
        <taxon>Lederbergia</taxon>
    </lineage>
</organism>
<keyword evidence="1" id="KW-0812">Transmembrane</keyword>
<keyword evidence="3" id="KW-1185">Reference proteome</keyword>
<evidence type="ECO:0000256" key="1">
    <source>
        <dbReference type="SAM" id="Phobius"/>
    </source>
</evidence>
<keyword evidence="1" id="KW-0472">Membrane</keyword>
<dbReference type="RefSeq" id="WP_244682905.1">
    <property type="nucleotide sequence ID" value="NZ_JALIRM010000013.1"/>
</dbReference>
<feature type="transmembrane region" description="Helical" evidence="1">
    <location>
        <begin position="12"/>
        <end position="28"/>
    </location>
</feature>
<feature type="transmembrane region" description="Helical" evidence="1">
    <location>
        <begin position="64"/>
        <end position="92"/>
    </location>
</feature>
<reference evidence="2 3" key="1">
    <citation type="submission" date="2023-07" db="EMBL/GenBank/DDBJ databases">
        <title>Genomic Encyclopedia of Type Strains, Phase IV (KMG-IV): sequencing the most valuable type-strain genomes for metagenomic binning, comparative biology and taxonomic classification.</title>
        <authorList>
            <person name="Goeker M."/>
        </authorList>
    </citation>
    <scope>NUCLEOTIDE SEQUENCE [LARGE SCALE GENOMIC DNA]</scope>
    <source>
        <strain evidence="2 3">DSM 27848</strain>
    </source>
</reference>
<comment type="caution">
    <text evidence="2">The sequence shown here is derived from an EMBL/GenBank/DDBJ whole genome shotgun (WGS) entry which is preliminary data.</text>
</comment>
<keyword evidence="1" id="KW-1133">Transmembrane helix</keyword>
<gene>
    <name evidence="2" type="ORF">J2S14_003402</name>
</gene>
<accession>A0ABU0D808</accession>